<keyword evidence="3" id="KW-1185">Reference proteome</keyword>
<dbReference type="EMBL" id="JALJOQ010000021">
    <property type="protein sequence ID" value="KAK9809307.1"/>
    <property type="molecule type" value="Genomic_DNA"/>
</dbReference>
<proteinExistence type="predicted"/>
<dbReference type="SUPFAM" id="SSF54236">
    <property type="entry name" value="Ubiquitin-like"/>
    <property type="match status" value="1"/>
</dbReference>
<dbReference type="PANTHER" id="PTHR47725:SF2">
    <property type="entry name" value="UBIQUITIN-LIKE DOMAIN-CONTAINING PROTEIN"/>
    <property type="match status" value="1"/>
</dbReference>
<dbReference type="Proteomes" id="UP001465755">
    <property type="component" value="Unassembled WGS sequence"/>
</dbReference>
<gene>
    <name evidence="2" type="ORF">WJX73_003284</name>
</gene>
<evidence type="ECO:0000313" key="2">
    <source>
        <dbReference type="EMBL" id="KAK9809307.1"/>
    </source>
</evidence>
<dbReference type="Pfam" id="PF00240">
    <property type="entry name" value="ubiquitin"/>
    <property type="match status" value="1"/>
</dbReference>
<dbReference type="Gene3D" id="3.10.20.90">
    <property type="entry name" value="Phosphatidylinositol 3-kinase Catalytic Subunit, Chain A, domain 1"/>
    <property type="match status" value="1"/>
</dbReference>
<reference evidence="2 3" key="1">
    <citation type="journal article" date="2024" name="Nat. Commun.">
        <title>Phylogenomics reveals the evolutionary origins of lichenization in chlorophyte algae.</title>
        <authorList>
            <person name="Puginier C."/>
            <person name="Libourel C."/>
            <person name="Otte J."/>
            <person name="Skaloud P."/>
            <person name="Haon M."/>
            <person name="Grisel S."/>
            <person name="Petersen M."/>
            <person name="Berrin J.G."/>
            <person name="Delaux P.M."/>
            <person name="Dal Grande F."/>
            <person name="Keller J."/>
        </authorList>
    </citation>
    <scope>NUCLEOTIDE SEQUENCE [LARGE SCALE GENOMIC DNA]</scope>
    <source>
        <strain evidence="2 3">SAG 2036</strain>
    </source>
</reference>
<sequence>MYVRVKRKKATYFIHIEPSDTVANLKLEIAKLTQQPAEQQRLYSSPEGEKLLEDNTKLADAGVENDQELALTYKLDGSWEEVDVSRFDLMEMAA</sequence>
<dbReference type="PANTHER" id="PTHR47725">
    <property type="entry name" value="OS03G0364000 PROTEIN"/>
    <property type="match status" value="1"/>
</dbReference>
<evidence type="ECO:0000259" key="1">
    <source>
        <dbReference type="PROSITE" id="PS50053"/>
    </source>
</evidence>
<comment type="caution">
    <text evidence="2">The sequence shown here is derived from an EMBL/GenBank/DDBJ whole genome shotgun (WGS) entry which is preliminary data.</text>
</comment>
<protein>
    <recommendedName>
        <fullName evidence="1">Ubiquitin-like domain-containing protein</fullName>
    </recommendedName>
</protein>
<organism evidence="2 3">
    <name type="scientific">Symbiochloris irregularis</name>
    <dbReference type="NCBI Taxonomy" id="706552"/>
    <lineage>
        <taxon>Eukaryota</taxon>
        <taxon>Viridiplantae</taxon>
        <taxon>Chlorophyta</taxon>
        <taxon>core chlorophytes</taxon>
        <taxon>Trebouxiophyceae</taxon>
        <taxon>Trebouxiales</taxon>
        <taxon>Trebouxiaceae</taxon>
        <taxon>Symbiochloris</taxon>
    </lineage>
</organism>
<evidence type="ECO:0000313" key="3">
    <source>
        <dbReference type="Proteomes" id="UP001465755"/>
    </source>
</evidence>
<feature type="domain" description="Ubiquitin-like" evidence="1">
    <location>
        <begin position="1"/>
        <end position="78"/>
    </location>
</feature>
<dbReference type="InterPro" id="IPR029071">
    <property type="entry name" value="Ubiquitin-like_domsf"/>
</dbReference>
<name>A0AAW1PMT7_9CHLO</name>
<dbReference type="PROSITE" id="PS50053">
    <property type="entry name" value="UBIQUITIN_2"/>
    <property type="match status" value="1"/>
</dbReference>
<dbReference type="InterPro" id="IPR000626">
    <property type="entry name" value="Ubiquitin-like_dom"/>
</dbReference>
<dbReference type="SMART" id="SM00213">
    <property type="entry name" value="UBQ"/>
    <property type="match status" value="1"/>
</dbReference>
<dbReference type="AlphaFoldDB" id="A0AAW1PMT7"/>
<accession>A0AAW1PMT7</accession>